<feature type="compositionally biased region" description="Polar residues" evidence="1">
    <location>
        <begin position="135"/>
        <end position="144"/>
    </location>
</feature>
<feature type="region of interest" description="Disordered" evidence="1">
    <location>
        <begin position="89"/>
        <end position="144"/>
    </location>
</feature>
<accession>A0A067N052</accession>
<evidence type="ECO:0000256" key="1">
    <source>
        <dbReference type="SAM" id="MobiDB-lite"/>
    </source>
</evidence>
<feature type="non-terminal residue" evidence="2">
    <location>
        <position position="1"/>
    </location>
</feature>
<dbReference type="Proteomes" id="UP000027195">
    <property type="component" value="Unassembled WGS sequence"/>
</dbReference>
<sequence length="194" mass="22063">THWQIGVEGARTFDLRLYLGPHFFCQRAALSVSRHIHSAPTRQMKKLEAGDVGSEVETRGEAYSFIHGTTSAYSNVRLWRLQATPSATGTFSRSQLGRSNKRSSSRRRHSRPQAQFLSTRTRPSPRSRTRKWEHSTSNIYPTPNTFRSDSALDLIAMDRIGNPTRFRPISHDISLARPDSRAQPQEAHCTYVRA</sequence>
<dbReference type="AlphaFoldDB" id="A0A067N052"/>
<protein>
    <submittedName>
        <fullName evidence="2">Uncharacterized protein</fullName>
    </submittedName>
</protein>
<evidence type="ECO:0000313" key="2">
    <source>
        <dbReference type="EMBL" id="KDQ21249.1"/>
    </source>
</evidence>
<gene>
    <name evidence="2" type="ORF">BOTBODRAFT_618003</name>
</gene>
<organism evidence="2 3">
    <name type="scientific">Botryobasidium botryosum (strain FD-172 SS1)</name>
    <dbReference type="NCBI Taxonomy" id="930990"/>
    <lineage>
        <taxon>Eukaryota</taxon>
        <taxon>Fungi</taxon>
        <taxon>Dikarya</taxon>
        <taxon>Basidiomycota</taxon>
        <taxon>Agaricomycotina</taxon>
        <taxon>Agaricomycetes</taxon>
        <taxon>Cantharellales</taxon>
        <taxon>Botryobasidiaceae</taxon>
        <taxon>Botryobasidium</taxon>
    </lineage>
</organism>
<name>A0A067N052_BOTB1</name>
<dbReference type="InParanoid" id="A0A067N052"/>
<evidence type="ECO:0000313" key="3">
    <source>
        <dbReference type="Proteomes" id="UP000027195"/>
    </source>
</evidence>
<proteinExistence type="predicted"/>
<keyword evidence="3" id="KW-1185">Reference proteome</keyword>
<feature type="compositionally biased region" description="Basic residues" evidence="1">
    <location>
        <begin position="99"/>
        <end position="111"/>
    </location>
</feature>
<dbReference type="HOGENOM" id="CLU_1405557_0_0_1"/>
<dbReference type="EMBL" id="KL198016">
    <property type="protein sequence ID" value="KDQ21249.1"/>
    <property type="molecule type" value="Genomic_DNA"/>
</dbReference>
<reference evidence="3" key="1">
    <citation type="journal article" date="2014" name="Proc. Natl. Acad. Sci. U.S.A.">
        <title>Extensive sampling of basidiomycete genomes demonstrates inadequacy of the white-rot/brown-rot paradigm for wood decay fungi.</title>
        <authorList>
            <person name="Riley R."/>
            <person name="Salamov A.A."/>
            <person name="Brown D.W."/>
            <person name="Nagy L.G."/>
            <person name="Floudas D."/>
            <person name="Held B.W."/>
            <person name="Levasseur A."/>
            <person name="Lombard V."/>
            <person name="Morin E."/>
            <person name="Otillar R."/>
            <person name="Lindquist E.A."/>
            <person name="Sun H."/>
            <person name="LaButti K.M."/>
            <person name="Schmutz J."/>
            <person name="Jabbour D."/>
            <person name="Luo H."/>
            <person name="Baker S.E."/>
            <person name="Pisabarro A.G."/>
            <person name="Walton J.D."/>
            <person name="Blanchette R.A."/>
            <person name="Henrissat B."/>
            <person name="Martin F."/>
            <person name="Cullen D."/>
            <person name="Hibbett D.S."/>
            <person name="Grigoriev I.V."/>
        </authorList>
    </citation>
    <scope>NUCLEOTIDE SEQUENCE [LARGE SCALE GENOMIC DNA]</scope>
    <source>
        <strain evidence="3">FD-172 SS1</strain>
    </source>
</reference>